<dbReference type="EMBL" id="CABPRJ010000957">
    <property type="protein sequence ID" value="VVC32564.1"/>
    <property type="molecule type" value="Genomic_DNA"/>
</dbReference>
<evidence type="ECO:0000256" key="4">
    <source>
        <dbReference type="SAM" id="MobiDB-lite"/>
    </source>
</evidence>
<dbReference type="PANTHER" id="PTHR46380">
    <property type="entry name" value="CYCLIN-D-BINDING MYB-LIKE TRANSCRIPTION FACTOR 1"/>
    <property type="match status" value="1"/>
</dbReference>
<keyword evidence="3" id="KW-0539">Nucleus</keyword>
<dbReference type="PANTHER" id="PTHR46380:SF2">
    <property type="entry name" value="CYCLIN-D-BINDING MYB-LIKE TRANSCRIPTION FACTOR 1"/>
    <property type="match status" value="1"/>
</dbReference>
<gene>
    <name evidence="5" type="ORF">CINCED_3A025486</name>
</gene>
<evidence type="ECO:0000313" key="5">
    <source>
        <dbReference type="EMBL" id="VVC32564.1"/>
    </source>
</evidence>
<accession>A0A5E4MK01</accession>
<reference evidence="5 6" key="1">
    <citation type="submission" date="2019-08" db="EMBL/GenBank/DDBJ databases">
        <authorList>
            <person name="Alioto T."/>
            <person name="Alioto T."/>
            <person name="Gomez Garrido J."/>
        </authorList>
    </citation>
    <scope>NUCLEOTIDE SEQUENCE [LARGE SCALE GENOMIC DNA]</scope>
</reference>
<dbReference type="InterPro" id="IPR051651">
    <property type="entry name" value="DMTF1_DNA-bind_reg"/>
</dbReference>
<keyword evidence="2" id="KW-0238">DNA-binding</keyword>
<evidence type="ECO:0000256" key="1">
    <source>
        <dbReference type="ARBA" id="ARBA00004123"/>
    </source>
</evidence>
<protein>
    <submittedName>
        <fullName evidence="5">Uncharacterized protein</fullName>
    </submittedName>
</protein>
<sequence length="1296" mass="151339">MNFKQKKTKESIKIIENCSSNENEIKKKKRKRTLHADTPLGICSDINNTHFEINSTKKNKKRKLNIDNLGMIPDKSTEEIAIKKETVGFIKKVENCSFKANEIKKKKGKRTAFPDSLFENNSVKNNTRFEVMIPTKKSKFKTNIDNVEININNSTEEMTINQDTEESIINNENYSSNENKKKHKIPVPTGASLENNSDINYRSLEVTPTKKKKRSKINLDTSDNRIEDTTRFQQETEELIQNVENCSFKANKIKKKKGKRTAFPDSFFENNSVKSNTRFEVMIPKKKSKYKTNADNVEININNSTEEMTNNQETEESIINIENHSSKENKKKHMTLVPTGALLENNSDINYRSLEVTPTKKKKRRKINLDSSDIKIDKRIEETTRFQQETEELIQNVENCTFKANEIKKKKGKKTAFPDSLFENNSEKNNARFEVMTPKKKSKYKTNADNVEININNSTEEMTINQDTEESIINNENKKKHKTPVPTGAIMENNSDINYRSLEVTPTKKKKRRKINLDSTDIKIDKRIEETTRLQQETEELIQNVENCTFKANEITKNEGKITDCPDIPFENNSVKSNARFEVMTPKKKSKYKTNADNVEININDSTEEMTNNQDTEESIINIENHSSKENKKKHMTPVPTGASLKNNCDINYRSLEESSTKKNKINLDNLEINIDKSIDEITKFQQETEEFVKNVENCSLKANEITKNNGKRTESPDSLFENNSEKNNTRFEVMTPKKNSKYKTNIDNSEVNINISTEEMFINQDTEDSIVNIENHSSNENEIKNNKHKRTVLTSESLKNNSEKSNTSFKKKCISNNTNSNNLSNRKIRKLNNNITTSDSPICQLDSDLSDILNCIEMLESNEEVNSSDTTEMKFNYNYYHLIDFLTSSDPSLEARSDSAFILSDLSNQIRKCINQHYKVVKKWEIELLRFIGQKILTKILAKYNSAENIMDLCIQVANTNPLHYVETKLSRQPKKEELDKIRKQFPLLKLGVFNKDEDNIIREYWSKFQQEYNISDVKPFLLNGLKMASLSSHEKFNFFRYISAGLPNRLLYSVYNRFNVLFDEKVDRLSFSEEEDKIIQRVVDFDAIKNNFSVLSLLLNRTRLQLYRRVNTLKMQPLRQYRIYWNITQHQELFTNILIETETENWKDLKNMTIKKNTWIAITERCSKNINNYEKNRTQWKFLSTMLFCEKPIVYSTLKSTIFQYLLKLNPENWSDIDWVKITNTFYPGACSKVIVTLYYRLVFEKLPWEERTNVRDCLKYLSNNADDYINNENNNKVFPRLTVEDHNVLVKIE</sequence>
<proteinExistence type="predicted"/>
<dbReference type="GO" id="GO:0000981">
    <property type="term" value="F:DNA-binding transcription factor activity, RNA polymerase II-specific"/>
    <property type="evidence" value="ECO:0007669"/>
    <property type="project" value="TreeGrafter"/>
</dbReference>
<evidence type="ECO:0000313" key="6">
    <source>
        <dbReference type="Proteomes" id="UP000325440"/>
    </source>
</evidence>
<dbReference type="GO" id="GO:0005634">
    <property type="term" value="C:nucleus"/>
    <property type="evidence" value="ECO:0007669"/>
    <property type="project" value="UniProtKB-SubCell"/>
</dbReference>
<keyword evidence="6" id="KW-1185">Reference proteome</keyword>
<dbReference type="GO" id="GO:0000978">
    <property type="term" value="F:RNA polymerase II cis-regulatory region sequence-specific DNA binding"/>
    <property type="evidence" value="ECO:0007669"/>
    <property type="project" value="TreeGrafter"/>
</dbReference>
<dbReference type="Proteomes" id="UP000325440">
    <property type="component" value="Unassembled WGS sequence"/>
</dbReference>
<name>A0A5E4MK01_9HEMI</name>
<evidence type="ECO:0000256" key="2">
    <source>
        <dbReference type="ARBA" id="ARBA00023125"/>
    </source>
</evidence>
<feature type="region of interest" description="Disordered" evidence="4">
    <location>
        <begin position="709"/>
        <end position="728"/>
    </location>
</feature>
<organism evidence="5 6">
    <name type="scientific">Cinara cedri</name>
    <dbReference type="NCBI Taxonomy" id="506608"/>
    <lineage>
        <taxon>Eukaryota</taxon>
        <taxon>Metazoa</taxon>
        <taxon>Ecdysozoa</taxon>
        <taxon>Arthropoda</taxon>
        <taxon>Hexapoda</taxon>
        <taxon>Insecta</taxon>
        <taxon>Pterygota</taxon>
        <taxon>Neoptera</taxon>
        <taxon>Paraneoptera</taxon>
        <taxon>Hemiptera</taxon>
        <taxon>Sternorrhyncha</taxon>
        <taxon>Aphidomorpha</taxon>
        <taxon>Aphidoidea</taxon>
        <taxon>Aphididae</taxon>
        <taxon>Lachninae</taxon>
        <taxon>Cinara</taxon>
    </lineage>
</organism>
<comment type="subcellular location">
    <subcellularLocation>
        <location evidence="1">Nucleus</location>
    </subcellularLocation>
</comment>
<dbReference type="OrthoDB" id="5812619at2759"/>
<evidence type="ECO:0000256" key="3">
    <source>
        <dbReference type="ARBA" id="ARBA00023242"/>
    </source>
</evidence>